<proteinExistence type="predicted"/>
<name>A0A7T0FZQ4_9BACT</name>
<dbReference type="KEGG" id="nli:G3M70_03680"/>
<dbReference type="EMBL" id="CP048685">
    <property type="protein sequence ID" value="QPJ61036.1"/>
    <property type="molecule type" value="Genomic_DNA"/>
</dbReference>
<organism evidence="1 2">
    <name type="scientific">Candidatus Nitronauta litoralis</name>
    <dbReference type="NCBI Taxonomy" id="2705533"/>
    <lineage>
        <taxon>Bacteria</taxon>
        <taxon>Pseudomonadati</taxon>
        <taxon>Nitrospinota/Tectimicrobiota group</taxon>
        <taxon>Nitrospinota</taxon>
        <taxon>Nitrospinia</taxon>
        <taxon>Nitrospinales</taxon>
        <taxon>Nitrospinaceae</taxon>
        <taxon>Candidatus Nitronauta</taxon>
    </lineage>
</organism>
<evidence type="ECO:0000313" key="2">
    <source>
        <dbReference type="Proteomes" id="UP000594688"/>
    </source>
</evidence>
<dbReference type="Proteomes" id="UP000594688">
    <property type="component" value="Chromosome"/>
</dbReference>
<accession>A0A7T0FZQ4</accession>
<protein>
    <submittedName>
        <fullName evidence="1">Uncharacterized protein</fullName>
    </submittedName>
</protein>
<reference evidence="1 2" key="1">
    <citation type="submission" date="2020-02" db="EMBL/GenBank/DDBJ databases">
        <title>Genomic and physiological characterization of two novel Nitrospinaceae genera.</title>
        <authorList>
            <person name="Mueller A.J."/>
            <person name="Jung M.-Y."/>
            <person name="Strachan C.R."/>
            <person name="Herbold C.W."/>
            <person name="Kirkegaard R.H."/>
            <person name="Daims H."/>
        </authorList>
    </citation>
    <scope>NUCLEOTIDE SEQUENCE [LARGE SCALE GENOMIC DNA]</scope>
    <source>
        <strain evidence="1">EB</strain>
    </source>
</reference>
<dbReference type="AlphaFoldDB" id="A0A7T0FZQ4"/>
<evidence type="ECO:0000313" key="1">
    <source>
        <dbReference type="EMBL" id="QPJ61036.1"/>
    </source>
</evidence>
<sequence>MREDSHHIQIEGVSEFPLQRSLDCQDWEDVDQEELDAMLDELTIERVKVFLGVLRSGSFPRHQNYYYRICPHNKNYT</sequence>
<gene>
    <name evidence="1" type="ORF">G3M70_03680</name>
</gene>